<evidence type="ECO:0000256" key="5">
    <source>
        <dbReference type="ARBA" id="ARBA00022840"/>
    </source>
</evidence>
<name>A0ABN2DDX7_9ACTN</name>
<reference evidence="10 11" key="1">
    <citation type="journal article" date="2019" name="Int. J. Syst. Evol. Microbiol.">
        <title>The Global Catalogue of Microorganisms (GCM) 10K type strain sequencing project: providing services to taxonomists for standard genome sequencing and annotation.</title>
        <authorList>
            <consortium name="The Broad Institute Genomics Platform"/>
            <consortium name="The Broad Institute Genome Sequencing Center for Infectious Disease"/>
            <person name="Wu L."/>
            <person name="Ma J."/>
        </authorList>
    </citation>
    <scope>NUCLEOTIDE SEQUENCE [LARGE SCALE GENOMIC DNA]</scope>
    <source>
        <strain evidence="10 11">JCM 14304</strain>
    </source>
</reference>
<dbReference type="RefSeq" id="WP_344189123.1">
    <property type="nucleotide sequence ID" value="NZ_BAAAND010000003.1"/>
</dbReference>
<evidence type="ECO:0000256" key="2">
    <source>
        <dbReference type="ARBA" id="ARBA00022679"/>
    </source>
</evidence>
<keyword evidence="3" id="KW-0547">Nucleotide-binding</keyword>
<gene>
    <name evidence="10" type="ORF">GCM10009742_18780</name>
</gene>
<proteinExistence type="inferred from homology"/>
<dbReference type="CDD" id="cd07769">
    <property type="entry name" value="ASKHA_NBD_FGGY_GK"/>
    <property type="match status" value="1"/>
</dbReference>
<dbReference type="InterPro" id="IPR018484">
    <property type="entry name" value="FGGY_N"/>
</dbReference>
<keyword evidence="2 7" id="KW-0808">Transferase</keyword>
<comment type="caution">
    <text evidence="10">The sequence shown here is derived from an EMBL/GenBank/DDBJ whole genome shotgun (WGS) entry which is preliminary data.</text>
</comment>
<dbReference type="PANTHER" id="PTHR10196:SF69">
    <property type="entry name" value="GLYCEROL KINASE"/>
    <property type="match status" value="1"/>
</dbReference>
<evidence type="ECO:0000259" key="8">
    <source>
        <dbReference type="Pfam" id="PF00370"/>
    </source>
</evidence>
<evidence type="ECO:0000313" key="11">
    <source>
        <dbReference type="Proteomes" id="UP001500190"/>
    </source>
</evidence>
<dbReference type="InterPro" id="IPR000577">
    <property type="entry name" value="Carb_kinase_FGGY"/>
</dbReference>
<dbReference type="PROSITE" id="PS00445">
    <property type="entry name" value="FGGY_KINASES_2"/>
    <property type="match status" value="1"/>
</dbReference>
<sequence length="473" mass="49582">MHQAVLAIDQGTTNSKAALITADGAILGTGSHPVRISHPRPGWVEQDAEDVWQSTLNAITTCLHTTAPGGAGGGGVEIVGIALSTQRESVVGWDRSGRPVGPVLGWQDVRTSSWCAQLPAAVDELVRRRTGLRVDAMFSAPKMRWLLDRSDAYVGTVDSWLIHRLTGRREHLTEAGNASRTLLYDLTTLDWSAELLDAFGVPRSALAEVRPSDAGFGSTKDVPGLPDGIPIVAVLADSHAAMYGQGCTRTGMVKATYGTGSSVMTPVAEFVPSGCTLAWQTDRPVYALEGNIVSSGAALAWTADLLGLPDVGALMELAATVAAAEGVVLVPAFAGLGAPHWDREARAALTGMSSSTTRAHLARAAVDAVAHQICDITDTIPGGLSTLRADGGATISDLLMQTQADLLGRPVQAADVPEISALGAAELAWSTLGATTGWSKTRTYRRFEPHLTPEARTDRRAGWSAAVTTTRTA</sequence>
<dbReference type="InterPro" id="IPR018485">
    <property type="entry name" value="FGGY_C"/>
</dbReference>
<dbReference type="EMBL" id="BAAAND010000003">
    <property type="protein sequence ID" value="GAA1575711.1"/>
    <property type="molecule type" value="Genomic_DNA"/>
</dbReference>
<organism evidence="10 11">
    <name type="scientific">Kribbella karoonensis</name>
    <dbReference type="NCBI Taxonomy" id="324851"/>
    <lineage>
        <taxon>Bacteria</taxon>
        <taxon>Bacillati</taxon>
        <taxon>Actinomycetota</taxon>
        <taxon>Actinomycetes</taxon>
        <taxon>Propionibacteriales</taxon>
        <taxon>Kribbellaceae</taxon>
        <taxon>Kribbella</taxon>
    </lineage>
</organism>
<feature type="domain" description="Carbohydrate kinase FGGY C-terminal" evidence="9">
    <location>
        <begin position="254"/>
        <end position="428"/>
    </location>
</feature>
<keyword evidence="4 7" id="KW-0418">Kinase</keyword>
<dbReference type="Pfam" id="PF02782">
    <property type="entry name" value="FGGY_C"/>
    <property type="match status" value="1"/>
</dbReference>
<keyword evidence="5" id="KW-0067">ATP-binding</keyword>
<evidence type="ECO:0000256" key="1">
    <source>
        <dbReference type="ARBA" id="ARBA00009156"/>
    </source>
</evidence>
<dbReference type="PIRSF" id="PIRSF000538">
    <property type="entry name" value="GlpK"/>
    <property type="match status" value="1"/>
</dbReference>
<keyword evidence="11" id="KW-1185">Reference proteome</keyword>
<dbReference type="InterPro" id="IPR018483">
    <property type="entry name" value="Carb_kinase_FGGY_CS"/>
</dbReference>
<dbReference type="PANTHER" id="PTHR10196">
    <property type="entry name" value="SUGAR KINASE"/>
    <property type="match status" value="1"/>
</dbReference>
<evidence type="ECO:0000256" key="7">
    <source>
        <dbReference type="RuleBase" id="RU003733"/>
    </source>
</evidence>
<dbReference type="Proteomes" id="UP001500190">
    <property type="component" value="Unassembled WGS sequence"/>
</dbReference>
<dbReference type="Pfam" id="PF00370">
    <property type="entry name" value="FGGY_N"/>
    <property type="match status" value="1"/>
</dbReference>
<evidence type="ECO:0000256" key="6">
    <source>
        <dbReference type="ARBA" id="ARBA00043149"/>
    </source>
</evidence>
<dbReference type="InterPro" id="IPR043129">
    <property type="entry name" value="ATPase_NBD"/>
</dbReference>
<dbReference type="Gene3D" id="3.30.420.40">
    <property type="match status" value="2"/>
</dbReference>
<evidence type="ECO:0000259" key="9">
    <source>
        <dbReference type="Pfam" id="PF02782"/>
    </source>
</evidence>
<feature type="domain" description="Carbohydrate kinase FGGY N-terminal" evidence="8">
    <location>
        <begin position="5"/>
        <end position="244"/>
    </location>
</feature>
<evidence type="ECO:0000256" key="4">
    <source>
        <dbReference type="ARBA" id="ARBA00022777"/>
    </source>
</evidence>
<dbReference type="GO" id="GO:0016301">
    <property type="term" value="F:kinase activity"/>
    <property type="evidence" value="ECO:0007669"/>
    <property type="project" value="UniProtKB-KW"/>
</dbReference>
<protein>
    <recommendedName>
        <fullName evidence="6">ATP:glycerol 3-phosphotransferase</fullName>
    </recommendedName>
</protein>
<evidence type="ECO:0000256" key="3">
    <source>
        <dbReference type="ARBA" id="ARBA00022741"/>
    </source>
</evidence>
<dbReference type="SUPFAM" id="SSF53067">
    <property type="entry name" value="Actin-like ATPase domain"/>
    <property type="match status" value="2"/>
</dbReference>
<comment type="similarity">
    <text evidence="1 7">Belongs to the FGGY kinase family.</text>
</comment>
<evidence type="ECO:0000313" key="10">
    <source>
        <dbReference type="EMBL" id="GAA1575711.1"/>
    </source>
</evidence>
<accession>A0ABN2DDX7</accession>